<proteinExistence type="predicted"/>
<dbReference type="SUPFAM" id="SSF49478">
    <property type="entry name" value="Cna protein B-type domain"/>
    <property type="match status" value="1"/>
</dbReference>
<reference evidence="5" key="1">
    <citation type="journal article" date="2019" name="Int. J. Syst. Evol. Microbiol.">
        <title>The Global Catalogue of Microorganisms (GCM) 10K type strain sequencing project: providing services to taxonomists for standard genome sequencing and annotation.</title>
        <authorList>
            <consortium name="The Broad Institute Genomics Platform"/>
            <consortium name="The Broad Institute Genome Sequencing Center for Infectious Disease"/>
            <person name="Wu L."/>
            <person name="Ma J."/>
        </authorList>
    </citation>
    <scope>NUCLEOTIDE SEQUENCE [LARGE SCALE GENOMIC DNA]</scope>
    <source>
        <strain evidence="5">KCTC 52232</strain>
    </source>
</reference>
<dbReference type="EMBL" id="JBHUON010000008">
    <property type="protein sequence ID" value="MFD2864817.1"/>
    <property type="molecule type" value="Genomic_DNA"/>
</dbReference>
<dbReference type="Gene3D" id="2.60.40.1120">
    <property type="entry name" value="Carboxypeptidase-like, regulatory domain"/>
    <property type="match status" value="1"/>
</dbReference>
<feature type="signal peptide" evidence="2">
    <location>
        <begin position="1"/>
        <end position="20"/>
    </location>
</feature>
<keyword evidence="4" id="KW-0675">Receptor</keyword>
<feature type="region of interest" description="Disordered" evidence="1">
    <location>
        <begin position="385"/>
        <end position="404"/>
    </location>
</feature>
<keyword evidence="2" id="KW-0732">Signal</keyword>
<dbReference type="InterPro" id="IPR041700">
    <property type="entry name" value="OMP_b-brl_3"/>
</dbReference>
<dbReference type="RefSeq" id="WP_377125977.1">
    <property type="nucleotide sequence ID" value="NZ_JBHUON010000008.1"/>
</dbReference>
<evidence type="ECO:0000313" key="4">
    <source>
        <dbReference type="EMBL" id="MFD2864817.1"/>
    </source>
</evidence>
<feature type="domain" description="Outer membrane protein beta-barrel" evidence="3">
    <location>
        <begin position="417"/>
        <end position="874"/>
    </location>
</feature>
<name>A0ABW5XNQ0_9SPHI</name>
<keyword evidence="5" id="KW-1185">Reference proteome</keyword>
<dbReference type="Pfam" id="PF13620">
    <property type="entry name" value="CarboxypepD_reg"/>
    <property type="match status" value="1"/>
</dbReference>
<dbReference type="SUPFAM" id="SSF56935">
    <property type="entry name" value="Porins"/>
    <property type="match status" value="1"/>
</dbReference>
<comment type="caution">
    <text evidence="4">The sequence shown here is derived from an EMBL/GenBank/DDBJ whole genome shotgun (WGS) entry which is preliminary data.</text>
</comment>
<gene>
    <name evidence="4" type="ORF">ACFSYC_08975</name>
</gene>
<organism evidence="4 5">
    <name type="scientific">Mucilaginibacter antarcticus</name>
    <dbReference type="NCBI Taxonomy" id="1855725"/>
    <lineage>
        <taxon>Bacteria</taxon>
        <taxon>Pseudomonadati</taxon>
        <taxon>Bacteroidota</taxon>
        <taxon>Sphingobacteriia</taxon>
        <taxon>Sphingobacteriales</taxon>
        <taxon>Sphingobacteriaceae</taxon>
        <taxon>Mucilaginibacter</taxon>
    </lineage>
</organism>
<evidence type="ECO:0000313" key="5">
    <source>
        <dbReference type="Proteomes" id="UP001597601"/>
    </source>
</evidence>
<sequence>MKNLITISILWCCFTFTAYAQSNNGVKGIVADTSSKANLDGATVTVVNAKDSILQKFTYTSKGAFAINNLKPGSYMLLVNYADYADYSESFKLDAAKPVHDFGKLVLVSKAMLLNEVIIKSKAVAMKIKGDTTMFNAAAYITQKNAKVDDLLKQLPGMRINQSGVIIFQGEEVKRILVDGEEFYSDDPTLVSKMVRADMVGNVLVYNDKSTEAKQTGVEDGVKVKTINLQLREDKRRGIFGKAEAGYGAGDYYIGKLSFNKFNPKEKISGFGNAYNTGGDAGAPKNRDGGLHYDGKWNTDKQSVNADYKTGAVDNNIIGNTLTQNNQPGNYNRSLQDRTTHDYNSYQVADLILNSKIDSTTTVSLSANGRDAYSESQTLGHTDTHRANGVMLNDNSNKTDGKNNNRFANTFVRLTKRLAKPGRSIGLSASGFFNESKSQDYVSSVLRLYNDQGIRIDSTVVNQYKPYISNSNNFSTSVSFSDQLFKGFTATATYGLSGGNTNQSTLSYNKSAANIYDVFDPTFSSDFSTRKSGSSYNLFAVYRKNKVTANVSGSYSATSFKQTDHLVDTMLTRHFDNWRAYADLYFQLTKAASITLNYNGNTSQPSITQIQPLRQNTDQLNITIGNPVLKPEFNNSFNLNYRVYRSSADQGMNFRVNYSTRLNAILRNRITDTISGINTYQWTNLKEKSPTNWNVYVEFYGRLTKQAFLLSPSLTVDGSTYYSYINSQLNTTKSTTYNPGISISNSKPGYNYYFDLGINYTVNSSSLQAVNNNTRGYFAHLNLFSKLPFNFYIGDEASYEFTAKNQVFADDFHRVLLKVYLGKNFFKEETLKVILSGNDLFNQNTGYSRTGTQDNFVEERHNTIRRYFMLMVTWDFSKFGKSLQR</sequence>
<evidence type="ECO:0000259" key="3">
    <source>
        <dbReference type="Pfam" id="PF14905"/>
    </source>
</evidence>
<feature type="chain" id="PRO_5046873784" evidence="2">
    <location>
        <begin position="21"/>
        <end position="885"/>
    </location>
</feature>
<protein>
    <submittedName>
        <fullName evidence="4">TonB-dependent receptor</fullName>
    </submittedName>
</protein>
<evidence type="ECO:0000256" key="1">
    <source>
        <dbReference type="SAM" id="MobiDB-lite"/>
    </source>
</evidence>
<dbReference type="Proteomes" id="UP001597601">
    <property type="component" value="Unassembled WGS sequence"/>
</dbReference>
<accession>A0ABW5XNQ0</accession>
<evidence type="ECO:0000256" key="2">
    <source>
        <dbReference type="SAM" id="SignalP"/>
    </source>
</evidence>
<dbReference type="Pfam" id="PF14905">
    <property type="entry name" value="OMP_b-brl_3"/>
    <property type="match status" value="1"/>
</dbReference>